<proteinExistence type="predicted"/>
<sequence>MPAGDYGPFETSAIDKEWNQWLGDVDQPNSDVGDVTNSAIVAGHPAGDLFADATTGTLANNMGNGGVDEGQDIGAVYGQSSGQGLQGVMRDVSDRQLELRWKNSVPDGYDLERGVASSLVDEAATNFQDLRFANDPDHELKRKIDNKDTNFNKASQLRDLKALMPDANSVANSSAVVSAAG</sequence>
<dbReference type="GeneID" id="20825904"/>
<dbReference type="RefSeq" id="XP_009848959.1">
    <property type="nucleotide sequence ID" value="XM_009850657.1"/>
</dbReference>
<dbReference type="AlphaFoldDB" id="F8MGE1"/>
<dbReference type="VEuPathDB" id="FungiDB:NEUTE1DRAFT_135717"/>
<name>F8MGE1_NEUT8</name>
<dbReference type="KEGG" id="nte:NEUTE1DRAFT135717"/>
<evidence type="ECO:0000313" key="2">
    <source>
        <dbReference type="Proteomes" id="UP000008065"/>
    </source>
</evidence>
<dbReference type="EMBL" id="GL891303">
    <property type="protein sequence ID" value="EGO58616.1"/>
    <property type="molecule type" value="Genomic_DNA"/>
</dbReference>
<reference evidence="2" key="1">
    <citation type="journal article" date="2011" name="Genetics">
        <title>Massive changes in genome architecture accompany the transition to self-fertility in the filamentous fungus Neurospora tetrasperma.</title>
        <authorList>
            <person name="Ellison C.E."/>
            <person name="Stajich J.E."/>
            <person name="Jacobson D.J."/>
            <person name="Natvig D.O."/>
            <person name="Lapidus A."/>
            <person name="Foster B."/>
            <person name="Aerts A."/>
            <person name="Riley R."/>
            <person name="Lindquist E.A."/>
            <person name="Grigoriev I.V."/>
            <person name="Taylor J.W."/>
        </authorList>
    </citation>
    <scope>NUCLEOTIDE SEQUENCE [LARGE SCALE GENOMIC DNA]</scope>
    <source>
        <strain evidence="2">FGSC 2508 / P0657</strain>
    </source>
</reference>
<dbReference type="Proteomes" id="UP000008065">
    <property type="component" value="Unassembled WGS sequence"/>
</dbReference>
<organism evidence="1 2">
    <name type="scientific">Neurospora tetrasperma (strain FGSC 2508 / ATCC MYA-4615 / P0657)</name>
    <dbReference type="NCBI Taxonomy" id="510951"/>
    <lineage>
        <taxon>Eukaryota</taxon>
        <taxon>Fungi</taxon>
        <taxon>Dikarya</taxon>
        <taxon>Ascomycota</taxon>
        <taxon>Pezizomycotina</taxon>
        <taxon>Sordariomycetes</taxon>
        <taxon>Sordariomycetidae</taxon>
        <taxon>Sordariales</taxon>
        <taxon>Sordariaceae</taxon>
        <taxon>Neurospora</taxon>
    </lineage>
</organism>
<keyword evidence="2" id="KW-1185">Reference proteome</keyword>
<gene>
    <name evidence="1" type="ORF">NEUTE1DRAFT_135717</name>
</gene>
<evidence type="ECO:0000313" key="1">
    <source>
        <dbReference type="EMBL" id="EGO58616.1"/>
    </source>
</evidence>
<protein>
    <submittedName>
        <fullName evidence="1">Uncharacterized protein</fullName>
    </submittedName>
</protein>
<accession>F8MGE1</accession>
<dbReference type="HOGENOM" id="CLU_1489400_0_0_1"/>